<gene>
    <name evidence="1" type="ORF">FPB0191_01625</name>
</gene>
<keyword evidence="2" id="KW-1185">Reference proteome</keyword>
<name>A0A0A7S866_FRIPE</name>
<dbReference type="RefSeq" id="WP_039105215.1">
    <property type="nucleotide sequence ID" value="NZ_CP009056.1"/>
</dbReference>
<organism evidence="1 2">
    <name type="scientific">Frischella perrara</name>
    <dbReference type="NCBI Taxonomy" id="1267021"/>
    <lineage>
        <taxon>Bacteria</taxon>
        <taxon>Pseudomonadati</taxon>
        <taxon>Pseudomonadota</taxon>
        <taxon>Gammaproteobacteria</taxon>
        <taxon>Orbales</taxon>
        <taxon>Orbaceae</taxon>
        <taxon>Frischella</taxon>
    </lineage>
</organism>
<dbReference type="OrthoDB" id="7068093at2"/>
<dbReference type="AlphaFoldDB" id="A0A0A7S866"/>
<protein>
    <submittedName>
        <fullName evidence="1">Uncharacterized protein</fullName>
    </submittedName>
</protein>
<dbReference type="KEGG" id="fpp:FPB0191_01625"/>
<accession>A0A0A7S866</accession>
<dbReference type="Proteomes" id="UP000030901">
    <property type="component" value="Chromosome"/>
</dbReference>
<evidence type="ECO:0000313" key="1">
    <source>
        <dbReference type="EMBL" id="AJA45441.1"/>
    </source>
</evidence>
<dbReference type="HOGENOM" id="CLU_1426094_0_0_6"/>
<evidence type="ECO:0000313" key="2">
    <source>
        <dbReference type="Proteomes" id="UP000030901"/>
    </source>
</evidence>
<sequence length="190" mass="22366">MKNFIYIPILLLITVFTESNIKIVEAKTKNNEILITSSFTGEKLISSKEFVRSVNRTCEDDDTCTLSKIKKSYYQQFRDLNNDEITISKLKNNIELKLKKEETQNEFLITIELISYKNNKKVDSIICYEYKNDPNDSLAVEKLYYIEDYNLWTLYFIYDLESTTTGSWIKYKINPETGKFELANRYGSTI</sequence>
<dbReference type="EMBL" id="CP009056">
    <property type="protein sequence ID" value="AJA45441.1"/>
    <property type="molecule type" value="Genomic_DNA"/>
</dbReference>
<reference evidence="1 2" key="1">
    <citation type="journal article" date="2014" name="Appl. Environ. Microbiol.">
        <title>Gut symbionts from distinct hosts exhibit genotoxic activity via divergent colibactin biosynthetic pathways.</title>
        <authorList>
            <person name="Engel P."/>
            <person name="Vizcaino M.I."/>
            <person name="Crawford J.M."/>
        </authorList>
    </citation>
    <scope>NUCLEOTIDE SEQUENCE [LARGE SCALE GENOMIC DNA]</scope>
    <source>
        <strain evidence="1 2">PEB0191</strain>
    </source>
</reference>
<proteinExistence type="predicted"/>